<dbReference type="InterPro" id="IPR023340">
    <property type="entry name" value="UMA"/>
</dbReference>
<accession>A0A0L0C1S6</accession>
<dbReference type="EMBL" id="JRES01001001">
    <property type="protein sequence ID" value="KNC26226.1"/>
    <property type="molecule type" value="Genomic_DNA"/>
</dbReference>
<gene>
    <name evidence="3" type="ORF">FF38_08917</name>
</gene>
<dbReference type="OrthoDB" id="5959275at2759"/>
<name>A0A0L0C1S6_LUCCU</name>
<dbReference type="PROSITE" id="PS51497">
    <property type="entry name" value="UMA"/>
    <property type="match status" value="1"/>
</dbReference>
<comment type="caution">
    <text evidence="3">The sequence shown here is derived from an EMBL/GenBank/DDBJ whole genome shotgun (WGS) entry which is preliminary data.</text>
</comment>
<dbReference type="AlphaFoldDB" id="A0A0L0C1S6"/>
<proteinExistence type="predicted"/>
<protein>
    <recommendedName>
        <fullName evidence="2">UMA domain-containing protein</fullName>
    </recommendedName>
</protein>
<sequence length="152" mass="16732">MLSFFLKKKQNPDTAPEEVIQGPATEPAPNNGADDFIFVEKKGNDGPTPPQPSAHHMYPPMPPAFGVAPYPPMPYQPHGAHSTATINTNQSAVPYVQDVPFVLAPQLCLKNTSDLMQTQVDGILAVMTRQMSVDDKDDYNFALERSIQNECY</sequence>
<feature type="region of interest" description="Disordered" evidence="1">
    <location>
        <begin position="1"/>
        <end position="60"/>
    </location>
</feature>
<evidence type="ECO:0000313" key="3">
    <source>
        <dbReference type="EMBL" id="KNC26226.1"/>
    </source>
</evidence>
<reference evidence="3 4" key="1">
    <citation type="journal article" date="2015" name="Nat. Commun.">
        <title>Lucilia cuprina genome unlocks parasitic fly biology to underpin future interventions.</title>
        <authorList>
            <person name="Anstead C.A."/>
            <person name="Korhonen P.K."/>
            <person name="Young N.D."/>
            <person name="Hall R.S."/>
            <person name="Jex A.R."/>
            <person name="Murali S.C."/>
            <person name="Hughes D.S."/>
            <person name="Lee S.F."/>
            <person name="Perry T."/>
            <person name="Stroehlein A.J."/>
            <person name="Ansell B.R."/>
            <person name="Breugelmans B."/>
            <person name="Hofmann A."/>
            <person name="Qu J."/>
            <person name="Dugan S."/>
            <person name="Lee S.L."/>
            <person name="Chao H."/>
            <person name="Dinh H."/>
            <person name="Han Y."/>
            <person name="Doddapaneni H.V."/>
            <person name="Worley K.C."/>
            <person name="Muzny D.M."/>
            <person name="Ioannidis P."/>
            <person name="Waterhouse R.M."/>
            <person name="Zdobnov E.M."/>
            <person name="James P.J."/>
            <person name="Bagnall N.H."/>
            <person name="Kotze A.C."/>
            <person name="Gibbs R.A."/>
            <person name="Richards S."/>
            <person name="Batterham P."/>
            <person name="Gasser R.B."/>
        </authorList>
    </citation>
    <scope>NUCLEOTIDE SEQUENCE [LARGE SCALE GENOMIC DNA]</scope>
    <source>
        <strain evidence="3 4">LS</strain>
        <tissue evidence="3">Full body</tissue>
    </source>
</reference>
<dbReference type="OMA" id="YGPMPYP"/>
<dbReference type="Proteomes" id="UP000037069">
    <property type="component" value="Unassembled WGS sequence"/>
</dbReference>
<evidence type="ECO:0000256" key="1">
    <source>
        <dbReference type="SAM" id="MobiDB-lite"/>
    </source>
</evidence>
<organism evidence="3 4">
    <name type="scientific">Lucilia cuprina</name>
    <name type="common">Green bottle fly</name>
    <name type="synonym">Australian sheep blowfly</name>
    <dbReference type="NCBI Taxonomy" id="7375"/>
    <lineage>
        <taxon>Eukaryota</taxon>
        <taxon>Metazoa</taxon>
        <taxon>Ecdysozoa</taxon>
        <taxon>Arthropoda</taxon>
        <taxon>Hexapoda</taxon>
        <taxon>Insecta</taxon>
        <taxon>Pterygota</taxon>
        <taxon>Neoptera</taxon>
        <taxon>Endopterygota</taxon>
        <taxon>Diptera</taxon>
        <taxon>Brachycera</taxon>
        <taxon>Muscomorpha</taxon>
        <taxon>Oestroidea</taxon>
        <taxon>Calliphoridae</taxon>
        <taxon>Luciliinae</taxon>
        <taxon>Lucilia</taxon>
    </lineage>
</organism>
<evidence type="ECO:0000313" key="4">
    <source>
        <dbReference type="Proteomes" id="UP000037069"/>
    </source>
</evidence>
<feature type="domain" description="UMA" evidence="2">
    <location>
        <begin position="96"/>
        <end position="148"/>
    </location>
</feature>
<evidence type="ECO:0000259" key="2">
    <source>
        <dbReference type="PROSITE" id="PS51497"/>
    </source>
</evidence>
<keyword evidence="4" id="KW-1185">Reference proteome</keyword>